<keyword evidence="4" id="KW-0808">Transferase</keyword>
<dbReference type="RefSeq" id="WP_263571999.1">
    <property type="nucleotide sequence ID" value="NZ_JAJIRN010000006.1"/>
</dbReference>
<evidence type="ECO:0000256" key="5">
    <source>
        <dbReference type="ARBA" id="ARBA00022777"/>
    </source>
</evidence>
<dbReference type="PRINTS" id="PR00344">
    <property type="entry name" value="BCTRLSENSOR"/>
</dbReference>
<dbReference type="EMBL" id="JAJIRN010000006">
    <property type="protein sequence ID" value="MCV2369415.1"/>
    <property type="molecule type" value="Genomic_DNA"/>
</dbReference>
<dbReference type="PANTHER" id="PTHR44936">
    <property type="entry name" value="SENSOR PROTEIN CREC"/>
    <property type="match status" value="1"/>
</dbReference>
<proteinExistence type="predicted"/>
<evidence type="ECO:0000256" key="6">
    <source>
        <dbReference type="ARBA" id="ARBA00023012"/>
    </source>
</evidence>
<dbReference type="Pfam" id="PF02518">
    <property type="entry name" value="HATPase_c"/>
    <property type="match status" value="1"/>
</dbReference>
<evidence type="ECO:0000256" key="3">
    <source>
        <dbReference type="ARBA" id="ARBA00022553"/>
    </source>
</evidence>
<keyword evidence="6" id="KW-0902">Two-component regulatory system</keyword>
<dbReference type="Proteomes" id="UP001209701">
    <property type="component" value="Unassembled WGS sequence"/>
</dbReference>
<evidence type="ECO:0000259" key="7">
    <source>
        <dbReference type="PROSITE" id="PS50109"/>
    </source>
</evidence>
<keyword evidence="9" id="KW-1185">Reference proteome</keyword>
<comment type="catalytic activity">
    <reaction evidence="1">
        <text>ATP + protein L-histidine = ADP + protein N-phospho-L-histidine.</text>
        <dbReference type="EC" id="2.7.13.3"/>
    </reaction>
</comment>
<organism evidence="8 9">
    <name type="scientific">Roseateles oligotrophus</name>
    <dbReference type="NCBI Taxonomy" id="1769250"/>
    <lineage>
        <taxon>Bacteria</taxon>
        <taxon>Pseudomonadati</taxon>
        <taxon>Pseudomonadota</taxon>
        <taxon>Betaproteobacteria</taxon>
        <taxon>Burkholderiales</taxon>
        <taxon>Sphaerotilaceae</taxon>
        <taxon>Roseateles</taxon>
    </lineage>
</organism>
<keyword evidence="5 8" id="KW-0418">Kinase</keyword>
<gene>
    <name evidence="8" type="ORF">LNV07_15145</name>
</gene>
<dbReference type="PANTHER" id="PTHR44936:SF9">
    <property type="entry name" value="SENSOR PROTEIN CREC"/>
    <property type="match status" value="1"/>
</dbReference>
<accession>A0ABT2YHH8</accession>
<dbReference type="InterPro" id="IPR005467">
    <property type="entry name" value="His_kinase_dom"/>
</dbReference>
<dbReference type="SUPFAM" id="SSF55874">
    <property type="entry name" value="ATPase domain of HSP90 chaperone/DNA topoisomerase II/histidine kinase"/>
    <property type="match status" value="1"/>
</dbReference>
<reference evidence="8 9" key="1">
    <citation type="submission" date="2021-11" db="EMBL/GenBank/DDBJ databases">
        <authorList>
            <person name="Liang Q."/>
            <person name="Mou H."/>
            <person name="Liu Z."/>
        </authorList>
    </citation>
    <scope>NUCLEOTIDE SEQUENCE [LARGE SCALE GENOMIC DNA]</scope>
    <source>
        <strain evidence="8 9">CHU3</strain>
    </source>
</reference>
<evidence type="ECO:0000313" key="8">
    <source>
        <dbReference type="EMBL" id="MCV2369415.1"/>
    </source>
</evidence>
<sequence length="203" mass="22705">MNRELLALFVHDIKNQLGVLEAELFLLEAEPDRPRAHRAHQHCSQLRQRLIAYLTLYASDDRPMSAQAEDESPLDFLHKLLKVDSRPDGTPLRLGDCTEAPPFWYFDARLVLLAMEAALHNAWRFARSDVQIGAKQIGSYLVFSVEDDGLGLGAKDPSSRSSTGLGMELCAAVARAHKHGEHQGRVTLEPRPQGGTKFEIWLP</sequence>
<comment type="caution">
    <text evidence="8">The sequence shown here is derived from an EMBL/GenBank/DDBJ whole genome shotgun (WGS) entry which is preliminary data.</text>
</comment>
<evidence type="ECO:0000256" key="4">
    <source>
        <dbReference type="ARBA" id="ARBA00022679"/>
    </source>
</evidence>
<feature type="domain" description="Histidine kinase" evidence="7">
    <location>
        <begin position="119"/>
        <end position="203"/>
    </location>
</feature>
<dbReference type="InterPro" id="IPR003594">
    <property type="entry name" value="HATPase_dom"/>
</dbReference>
<dbReference type="InterPro" id="IPR004358">
    <property type="entry name" value="Sig_transdc_His_kin-like_C"/>
</dbReference>
<name>A0ABT2YHH8_9BURK</name>
<dbReference type="InterPro" id="IPR036890">
    <property type="entry name" value="HATPase_C_sf"/>
</dbReference>
<evidence type="ECO:0000313" key="9">
    <source>
        <dbReference type="Proteomes" id="UP001209701"/>
    </source>
</evidence>
<dbReference type="PROSITE" id="PS50109">
    <property type="entry name" value="HIS_KIN"/>
    <property type="match status" value="1"/>
</dbReference>
<evidence type="ECO:0000256" key="1">
    <source>
        <dbReference type="ARBA" id="ARBA00000085"/>
    </source>
</evidence>
<dbReference type="Gene3D" id="3.30.565.10">
    <property type="entry name" value="Histidine kinase-like ATPase, C-terminal domain"/>
    <property type="match status" value="1"/>
</dbReference>
<keyword evidence="3" id="KW-0597">Phosphoprotein</keyword>
<protein>
    <recommendedName>
        <fullName evidence="2">histidine kinase</fullName>
        <ecNumber evidence="2">2.7.13.3</ecNumber>
    </recommendedName>
</protein>
<evidence type="ECO:0000256" key="2">
    <source>
        <dbReference type="ARBA" id="ARBA00012438"/>
    </source>
</evidence>
<dbReference type="InterPro" id="IPR050980">
    <property type="entry name" value="2C_sensor_his_kinase"/>
</dbReference>
<dbReference type="GO" id="GO:0016301">
    <property type="term" value="F:kinase activity"/>
    <property type="evidence" value="ECO:0007669"/>
    <property type="project" value="UniProtKB-KW"/>
</dbReference>
<dbReference type="EC" id="2.7.13.3" evidence="2"/>